<dbReference type="EMBL" id="CM016560">
    <property type="protein sequence ID" value="TKV92119.1"/>
    <property type="molecule type" value="Genomic_DNA"/>
</dbReference>
<reference evidence="1" key="1">
    <citation type="submission" date="2019-03" db="EMBL/GenBank/DDBJ databases">
        <title>WGS assembly of Setaria viridis.</title>
        <authorList>
            <person name="Huang P."/>
            <person name="Jenkins J."/>
            <person name="Grimwood J."/>
            <person name="Barry K."/>
            <person name="Healey A."/>
            <person name="Mamidi S."/>
            <person name="Sreedasyam A."/>
            <person name="Shu S."/>
            <person name="Feldman M."/>
            <person name="Wu J."/>
            <person name="Yu Y."/>
            <person name="Chen C."/>
            <person name="Johnson J."/>
            <person name="Rokhsar D."/>
            <person name="Baxter I."/>
            <person name="Schmutz J."/>
            <person name="Brutnell T."/>
            <person name="Kellogg E."/>
        </authorList>
    </citation>
    <scope>NUCLEOTIDE SEQUENCE [LARGE SCALE GENOMIC DNA]</scope>
</reference>
<evidence type="ECO:0000313" key="1">
    <source>
        <dbReference type="EMBL" id="TKV92119.1"/>
    </source>
</evidence>
<name>A0A4U6STP2_SETVI</name>
<proteinExistence type="predicted"/>
<dbReference type="Gramene" id="TKV92119">
    <property type="protein sequence ID" value="TKV92119"/>
    <property type="gene ID" value="SEVIR_9G142600v2"/>
</dbReference>
<protein>
    <submittedName>
        <fullName evidence="1">Uncharacterized protein</fullName>
    </submittedName>
</protein>
<keyword evidence="2" id="KW-1185">Reference proteome</keyword>
<evidence type="ECO:0000313" key="2">
    <source>
        <dbReference type="Proteomes" id="UP000298652"/>
    </source>
</evidence>
<organism evidence="1 2">
    <name type="scientific">Setaria viridis</name>
    <name type="common">Green bristlegrass</name>
    <name type="synonym">Setaria italica subsp. viridis</name>
    <dbReference type="NCBI Taxonomy" id="4556"/>
    <lineage>
        <taxon>Eukaryota</taxon>
        <taxon>Viridiplantae</taxon>
        <taxon>Streptophyta</taxon>
        <taxon>Embryophyta</taxon>
        <taxon>Tracheophyta</taxon>
        <taxon>Spermatophyta</taxon>
        <taxon>Magnoliopsida</taxon>
        <taxon>Liliopsida</taxon>
        <taxon>Poales</taxon>
        <taxon>Poaceae</taxon>
        <taxon>PACMAD clade</taxon>
        <taxon>Panicoideae</taxon>
        <taxon>Panicodae</taxon>
        <taxon>Paniceae</taxon>
        <taxon>Cenchrinae</taxon>
        <taxon>Setaria</taxon>
    </lineage>
</organism>
<dbReference type="Proteomes" id="UP000298652">
    <property type="component" value="Chromosome 9"/>
</dbReference>
<accession>A0A4U6STP2</accession>
<sequence length="89" mass="9600">MPLPGEAMRPHLSASSFVCVLLIHEPDDGNSDGTSPSFGGSTPHDARAWGGVGFWHLRGEPPGGKENHPIFQRPARALLKAIHTIRQPE</sequence>
<gene>
    <name evidence="1" type="ORF">SEVIR_9G142600v2</name>
</gene>
<dbReference type="AlphaFoldDB" id="A0A4U6STP2"/>